<accession>A0ACB8VWW6</accession>
<proteinExistence type="predicted"/>
<name>A0ACB8VWW6_9TELE</name>
<evidence type="ECO:0000313" key="2">
    <source>
        <dbReference type="Proteomes" id="UP000831701"/>
    </source>
</evidence>
<protein>
    <submittedName>
        <fullName evidence="1">Uncharacterized protein</fullName>
    </submittedName>
</protein>
<gene>
    <name evidence="1" type="ORF">L3Q82_014288</name>
</gene>
<dbReference type="Proteomes" id="UP000831701">
    <property type="component" value="Chromosome 17"/>
</dbReference>
<comment type="caution">
    <text evidence="1">The sequence shown here is derived from an EMBL/GenBank/DDBJ whole genome shotgun (WGS) entry which is preliminary data.</text>
</comment>
<evidence type="ECO:0000313" key="1">
    <source>
        <dbReference type="EMBL" id="KAI3359940.1"/>
    </source>
</evidence>
<organism evidence="1 2">
    <name type="scientific">Scortum barcoo</name>
    <name type="common">barcoo grunter</name>
    <dbReference type="NCBI Taxonomy" id="214431"/>
    <lineage>
        <taxon>Eukaryota</taxon>
        <taxon>Metazoa</taxon>
        <taxon>Chordata</taxon>
        <taxon>Craniata</taxon>
        <taxon>Vertebrata</taxon>
        <taxon>Euteleostomi</taxon>
        <taxon>Actinopterygii</taxon>
        <taxon>Neopterygii</taxon>
        <taxon>Teleostei</taxon>
        <taxon>Neoteleostei</taxon>
        <taxon>Acanthomorphata</taxon>
        <taxon>Eupercaria</taxon>
        <taxon>Centrarchiformes</taxon>
        <taxon>Terapontoidei</taxon>
        <taxon>Terapontidae</taxon>
        <taxon>Scortum</taxon>
    </lineage>
</organism>
<reference evidence="1" key="1">
    <citation type="submission" date="2022-04" db="EMBL/GenBank/DDBJ databases">
        <title>Jade perch genome.</title>
        <authorList>
            <person name="Chao B."/>
        </authorList>
    </citation>
    <scope>NUCLEOTIDE SEQUENCE</scope>
    <source>
        <strain evidence="1">CB-2022</strain>
    </source>
</reference>
<sequence length="239" mass="26202">MAAELGSYKQAAHTSPPPLTLGNSRVVEGPAPLKELGSRAQAMRVEVSPTISSQDWVVEAPCHDCHPNHIAPAPSWTFLRVVSLLGWKVGPRHFCHFCPRDPATRRSPASPQPQAWIQGGAPFNPLSKLSEDDLGYNKTPTLNDQVHVLVCVISASTVNILSDEHVKKMRGVRLEASDMGKGENSGFNTWYAQRGARLKDSSGLRRNPGGEVTTVPEERPERRGVQRGRHRPSAGRQRT</sequence>
<dbReference type="EMBL" id="CM041547">
    <property type="protein sequence ID" value="KAI3359940.1"/>
    <property type="molecule type" value="Genomic_DNA"/>
</dbReference>
<keyword evidence="2" id="KW-1185">Reference proteome</keyword>